<keyword evidence="1" id="KW-0472">Membrane</keyword>
<name>A0ABM4CK61_HYDVU</name>
<feature type="domain" description="Protein kinase" evidence="2">
    <location>
        <begin position="2031"/>
        <end position="2358"/>
    </location>
</feature>
<dbReference type="CDD" id="cd00192">
    <property type="entry name" value="PTKc"/>
    <property type="match status" value="1"/>
</dbReference>
<dbReference type="Gene3D" id="1.10.510.10">
    <property type="entry name" value="Transferase(Phosphotransferase) domain 1"/>
    <property type="match status" value="1"/>
</dbReference>
<dbReference type="PROSITE" id="PS00109">
    <property type="entry name" value="PROTEIN_KINASE_TYR"/>
    <property type="match status" value="1"/>
</dbReference>
<dbReference type="SUPFAM" id="SSF56112">
    <property type="entry name" value="Protein kinase-like (PK-like)"/>
    <property type="match status" value="1"/>
</dbReference>
<dbReference type="InterPro" id="IPR020635">
    <property type="entry name" value="Tyr_kinase_cat_dom"/>
</dbReference>
<sequence>MKEYTVSLNVKSEKYNQDLKSVFHLTLGNDFGAYDDKNQAIWTYNNYSLVSFTTDSCNVSYIKTKIPCMLDQLYFFKIYINLQDDFFSDLRIINGKAEYLVGNIPTSLVNKKIIAEIPKLEKEYFISFDIFPNNFVFDEVNILYFLADSNNNTFGISFHEDGDGKLKIYTPIINDQGFISFITNPIGINVWSNIEVCQIRKDTSYIFTIRINGELVFSKINNQTQNFDNVHVYASYKWLNIYESLIKNLFIINGISNRSLQTIVVQPKDYINNRKEFPLIRGLFLGTIRVLKKIFSVSFKVKATKFIKGKKNVLHLTFGKYFGSYGDRSLGVWYHEDGSGKLSIIASVNGNDNYFIETPPLKLGEWSFVKIFQVFEENKYWLYVDLNGFIVHKIENYDVRDFKNVKVYASDLWYDAQNGAIAELLIINGLPEYIVSNYHLTSLIMGKIIAVIPKLEKEYLLSFDLILNKYVPGMHGIIYFSLESGDGVFGIWYYQEGKLLIVTPLNDYLTTFPNNRYIIISSELSLWMNIGIVQILKEKSYVYTIRVNGEVIFSETNKHPQSFDNLKVYASDSWNAAQDGLIRNFFISNIISNSSIVPIVVLPTDFINHREEFNLTQDSLLGTLYVLRKVYTVSFNVKPKNYTKGLKNVVHLTLGNDFGAYGDRNPGVWFHEDGSGKLVIFVALSGNVSYYIETPSLALNQWTFVKIFQSFSDNKYWFSVDVNGINIHKVENSDARDFKNIKVYASDPWYDSQDASISDFLVINGNAEYLIGNTLTRLVKGKIIVEIPKLDKEYIVSLDIYPNKFVSGWHSVISFIVNSGYDIYRVPGILFHQDGNGKLHIEAPINGNFYRSINTYSIRINLWSNVVVSQVFKNNAYIYTIMINGEVVYSEINNQTQSFDKVKVFASDPAFEVQDGFIKNLFVINGILNSGMQPILLPDYIYVREEFNPTPGLFLGTLYGLMKVYTVSFNIKPTNYTKGLKNVLHLTLAKNFGSYGDRNPSVWFHEDGSGKLVIFAAVSGNTSYYIVTPPLKINQWSSVKIHQSLIKDKYYFFVNLNGVYIHNVENSDARDFKNMKVYASDYWYDSQNGSITDLLIINGKVEYLVGNILTSLVNGKIIAQIPKLDKEYLISIDICPYKFVSYWQNVISFVTGTNNLGNNNLFYYIDFHKDGDGKLQIGIPTNGKLNQYYNTRPVELHLCSNIIVSQMFNGLVYTFKINMNGEVIFSQINSLSQSFDNITVYASDPNYEVASSLIKNFFLINGNSNSEMQSVVLLPADYIDSTEILTLTPGSLVGTLNVLMKVYTIVFYVKPINYTEGLKYVLSLTFGKDLSENNLGVWFHEDGSGKLVFFSAINKNATCYIETAPLTLGEWSSFKISQSFSENKYWWSVDLNGVNIYKVENSDAKDLKNMKVYASDPWHDAQNGFITNLLIVNGKIEYLIDRVSTSLLQGRLIAEIPKLEKEFFISFDVNPIKFVQGRHSVVDFYIGSDNYALGIWFHEDGDGKLLVCVPVTRYKGHIGYMTNPVRLNMWLKIKIYQFLRDAVYQCKISMNEQVIFSVNNNKSQSFDNVKVYASNPWDEAQEGMIKNLFVINGVSNSSLQPVVVLPADFINQKKELILNRGVFLGTVITLMKVYTVSFNIKPLTYKKGLNSVVHLTLGNDFGAYGDRNPGVWFHEDGSGSLVIYAAVNGNASYCIKTTRLLLNKWSSVKIYQSMQDDKYWFSVDLNGVNIHRVENSDAKDFKNMKVYASDPWYNAQNGSITNLLIVNGKVDYLVDDTPALLITGKILGVIPKLEKEFLVSFDVYPYTFDHGWHNLIHFTIGSDNDRYGDRVPSISFFENGNLQVAASINGYKNLYFNTEPVELNQWTNIEVSQIYKDSVYLYTIRVNGKVVYSIYNNQSKCFENVKIYASDPWSEVQNGSIKSFFVINGFSNSSTLPIVNFSTVMLLSQGSQSASPSLLSESSKLYIIIVAILAPVLFSLTISAVFVVLRVHRKKIKSLRSIWRPEIHKIENCIGFDLLPKDDWEIFPECISLENKIGEGAFGTVYVAKISVMAISKTGKANQILSMFDIKEDAVINVAVKLLKDNANLSELNDFREEIVLMKEFGFHKNIVNMIGCSTIKKPLCLIVEFMENGDLLQFLRNKRTKLCTSKLNGESAVNFMYTQSYQQTLETKISENCATECVPYEFTIDKIGLITPNDLISIACQVAAGMEYLSCNKLVHRDLAARNILIGAEKNVKISDFGLTRRINDELNYMSSKNRRLPIKWMSVEAIFDQVFTVCSDVWSYGILLFEIVTLGGTPYPRINNRELLTLLKSGYRMSRPENCSEEIYDIMLRCWNEDPLQRPTFTELREHFDKIMSQGECFMNFEIDEKNVCYNAASFNSLPAETDDVALEEDIFQKPVYIKSVDKLKN</sequence>
<keyword evidence="1" id="KW-1133">Transmembrane helix</keyword>
<dbReference type="PANTHER" id="PTHR24416">
    <property type="entry name" value="TYROSINE-PROTEIN KINASE RECEPTOR"/>
    <property type="match status" value="1"/>
</dbReference>
<keyword evidence="3" id="KW-1185">Reference proteome</keyword>
<dbReference type="GeneID" id="100200642"/>
<dbReference type="PRINTS" id="PR00109">
    <property type="entry name" value="TYRKINASE"/>
</dbReference>
<organism evidence="3 4">
    <name type="scientific">Hydra vulgaris</name>
    <name type="common">Hydra</name>
    <name type="synonym">Hydra attenuata</name>
    <dbReference type="NCBI Taxonomy" id="6087"/>
    <lineage>
        <taxon>Eukaryota</taxon>
        <taxon>Metazoa</taxon>
        <taxon>Cnidaria</taxon>
        <taxon>Hydrozoa</taxon>
        <taxon>Hydroidolina</taxon>
        <taxon>Anthoathecata</taxon>
        <taxon>Aplanulata</taxon>
        <taxon>Hydridae</taxon>
        <taxon>Hydra</taxon>
    </lineage>
</organism>
<evidence type="ECO:0000259" key="2">
    <source>
        <dbReference type="PROSITE" id="PS50011"/>
    </source>
</evidence>
<feature type="transmembrane region" description="Helical" evidence="1">
    <location>
        <begin position="1965"/>
        <end position="1989"/>
    </location>
</feature>
<dbReference type="Gene3D" id="3.30.200.20">
    <property type="entry name" value="Phosphorylase Kinase, domain 1"/>
    <property type="match status" value="1"/>
</dbReference>
<dbReference type="InterPro" id="IPR001245">
    <property type="entry name" value="Ser-Thr/Tyr_kinase_cat_dom"/>
</dbReference>
<evidence type="ECO:0000256" key="1">
    <source>
        <dbReference type="SAM" id="Phobius"/>
    </source>
</evidence>
<dbReference type="InterPro" id="IPR050122">
    <property type="entry name" value="RTK"/>
</dbReference>
<dbReference type="RefSeq" id="XP_065662145.1">
    <property type="nucleotide sequence ID" value="XM_065806073.1"/>
</dbReference>
<evidence type="ECO:0000313" key="5">
    <source>
        <dbReference type="RefSeq" id="XP_065662145.1"/>
    </source>
</evidence>
<evidence type="ECO:0000313" key="3">
    <source>
        <dbReference type="Proteomes" id="UP001652625"/>
    </source>
</evidence>
<dbReference type="PROSITE" id="PS50011">
    <property type="entry name" value="PROTEIN_KINASE_DOM"/>
    <property type="match status" value="1"/>
</dbReference>
<proteinExistence type="predicted"/>
<gene>
    <name evidence="4 5" type="primary">LOC100200642</name>
</gene>
<protein>
    <submittedName>
        <fullName evidence="4 5">Uncharacterized protein LOC100200642 isoform X2</fullName>
    </submittedName>
</protein>
<dbReference type="Pfam" id="PF07714">
    <property type="entry name" value="PK_Tyr_Ser-Thr"/>
    <property type="match status" value="1"/>
</dbReference>
<keyword evidence="1" id="KW-0812">Transmembrane</keyword>
<dbReference type="RefSeq" id="XP_065662144.1">
    <property type="nucleotide sequence ID" value="XM_065806072.1"/>
</dbReference>
<accession>A0ABM4CK61</accession>
<reference evidence="4 5" key="1">
    <citation type="submission" date="2025-05" db="UniProtKB">
        <authorList>
            <consortium name="RefSeq"/>
        </authorList>
    </citation>
    <scope>IDENTIFICATION</scope>
</reference>
<dbReference type="SMART" id="SM00219">
    <property type="entry name" value="TyrKc"/>
    <property type="match status" value="1"/>
</dbReference>
<dbReference type="InterPro" id="IPR008266">
    <property type="entry name" value="Tyr_kinase_AS"/>
</dbReference>
<dbReference type="PANTHER" id="PTHR24416:SF583">
    <property type="entry name" value="RECEPTOR PROTEIN-TYROSINE KINASE"/>
    <property type="match status" value="1"/>
</dbReference>
<evidence type="ECO:0000313" key="4">
    <source>
        <dbReference type="RefSeq" id="XP_065662144.1"/>
    </source>
</evidence>
<dbReference type="Proteomes" id="UP001652625">
    <property type="component" value="Chromosome 09"/>
</dbReference>
<dbReference type="InterPro" id="IPR011009">
    <property type="entry name" value="Kinase-like_dom_sf"/>
</dbReference>
<dbReference type="InterPro" id="IPR000719">
    <property type="entry name" value="Prot_kinase_dom"/>
</dbReference>